<accession>A0A9N7JNG9</accession>
<dbReference type="EMBL" id="CP099799">
    <property type="protein sequence ID" value="USS01998.1"/>
    <property type="molecule type" value="Genomic_DNA"/>
</dbReference>
<comment type="similarity">
    <text evidence="1 9">Belongs to the peptidase S11 family.</text>
</comment>
<dbReference type="Pfam" id="PF00768">
    <property type="entry name" value="Peptidase_S11"/>
    <property type="match status" value="1"/>
</dbReference>
<keyword evidence="4" id="KW-0133">Cell shape</keyword>
<evidence type="ECO:0000313" key="16">
    <source>
        <dbReference type="Proteomes" id="UP001055437"/>
    </source>
</evidence>
<keyword evidence="16" id="KW-1185">Reference proteome</keyword>
<feature type="transmembrane region" description="Helical" evidence="10">
    <location>
        <begin position="392"/>
        <end position="415"/>
    </location>
</feature>
<dbReference type="GO" id="GO:0009002">
    <property type="term" value="F:serine-type D-Ala-D-Ala carboxypeptidase activity"/>
    <property type="evidence" value="ECO:0007669"/>
    <property type="project" value="InterPro"/>
</dbReference>
<feature type="domain" description="Peptidase S11 D-alanyl-D-alanine carboxypeptidase A N-terminal" evidence="12">
    <location>
        <begin position="31"/>
        <end position="266"/>
    </location>
</feature>
<evidence type="ECO:0000313" key="13">
    <source>
        <dbReference type="EMBL" id="AYE35404.1"/>
    </source>
</evidence>
<feature type="binding site" evidence="8">
    <location>
        <position position="236"/>
    </location>
    <ligand>
        <name>substrate</name>
    </ligand>
</feature>
<dbReference type="RefSeq" id="WP_066677158.1">
    <property type="nucleotide sequence ID" value="NZ_CABMIZ010000023.1"/>
</dbReference>
<evidence type="ECO:0000256" key="4">
    <source>
        <dbReference type="ARBA" id="ARBA00022960"/>
    </source>
</evidence>
<dbReference type="PRINTS" id="PR00725">
    <property type="entry name" value="DADACBPTASE1"/>
</dbReference>
<keyword evidence="10" id="KW-0472">Membrane</keyword>
<evidence type="ECO:0000256" key="11">
    <source>
        <dbReference type="SAM" id="SignalP"/>
    </source>
</evidence>
<keyword evidence="2 11" id="KW-0732">Signal</keyword>
<dbReference type="SUPFAM" id="SSF56601">
    <property type="entry name" value="beta-lactamase/transpeptidase-like"/>
    <property type="match status" value="1"/>
</dbReference>
<dbReference type="GO" id="GO:0009252">
    <property type="term" value="P:peptidoglycan biosynthetic process"/>
    <property type="evidence" value="ECO:0007669"/>
    <property type="project" value="UniProtKB-KW"/>
</dbReference>
<dbReference type="InterPro" id="IPR018044">
    <property type="entry name" value="Peptidase_S11"/>
</dbReference>
<feature type="chain" id="PRO_5040266286" evidence="11">
    <location>
        <begin position="29"/>
        <end position="426"/>
    </location>
</feature>
<dbReference type="GO" id="GO:0008360">
    <property type="term" value="P:regulation of cell shape"/>
    <property type="evidence" value="ECO:0007669"/>
    <property type="project" value="UniProtKB-KW"/>
</dbReference>
<feature type="active site" evidence="7">
    <location>
        <position position="127"/>
    </location>
</feature>
<dbReference type="PANTHER" id="PTHR21581">
    <property type="entry name" value="D-ALANYL-D-ALANINE CARBOXYPEPTIDASE"/>
    <property type="match status" value="1"/>
</dbReference>
<dbReference type="GO" id="GO:0071555">
    <property type="term" value="P:cell wall organization"/>
    <property type="evidence" value="ECO:0007669"/>
    <property type="project" value="UniProtKB-KW"/>
</dbReference>
<evidence type="ECO:0000313" key="15">
    <source>
        <dbReference type="Proteomes" id="UP000280586"/>
    </source>
</evidence>
<evidence type="ECO:0000256" key="7">
    <source>
        <dbReference type="PIRSR" id="PIRSR618044-1"/>
    </source>
</evidence>
<keyword evidence="13" id="KW-0645">Protease</keyword>
<evidence type="ECO:0000256" key="9">
    <source>
        <dbReference type="RuleBase" id="RU004016"/>
    </source>
</evidence>
<dbReference type="KEGG" id="csep:CP523_13730"/>
<dbReference type="InterPro" id="IPR012338">
    <property type="entry name" value="Beta-lactam/transpept-like"/>
</dbReference>
<feature type="signal peptide" evidence="11">
    <location>
        <begin position="1"/>
        <end position="28"/>
    </location>
</feature>
<evidence type="ECO:0000256" key="10">
    <source>
        <dbReference type="SAM" id="Phobius"/>
    </source>
</evidence>
<protein>
    <submittedName>
        <fullName evidence="13">D-alanyl-D-alanine carboxypeptidase</fullName>
    </submittedName>
    <submittedName>
        <fullName evidence="14">Serine hydrolase</fullName>
    </submittedName>
</protein>
<evidence type="ECO:0000256" key="1">
    <source>
        <dbReference type="ARBA" id="ARBA00007164"/>
    </source>
</evidence>
<evidence type="ECO:0000256" key="6">
    <source>
        <dbReference type="ARBA" id="ARBA00023316"/>
    </source>
</evidence>
<feature type="active site" description="Proton acceptor" evidence="7">
    <location>
        <position position="70"/>
    </location>
</feature>
<gene>
    <name evidence="13" type="ORF">CP523_13730</name>
    <name evidence="14" type="ORF">NH397_06120</name>
</gene>
<reference evidence="14" key="2">
    <citation type="submission" date="2022-06" db="EMBL/GenBank/DDBJ databases">
        <authorList>
            <person name="Holder M.E."/>
            <person name="Ajami N.J."/>
            <person name="Petrosino J.F."/>
        </authorList>
    </citation>
    <scope>NUCLEOTIDE SEQUENCE</scope>
    <source>
        <strain evidence="14">RMA 8861</strain>
    </source>
</reference>
<dbReference type="OrthoDB" id="1701915at2"/>
<dbReference type="PANTHER" id="PTHR21581:SF26">
    <property type="entry name" value="D-ALANYL-D-ALANINE ENDOPEPTIDASE"/>
    <property type="match status" value="1"/>
</dbReference>
<keyword evidence="10" id="KW-1133">Transmembrane helix</keyword>
<name>A0A9N7JNG9_CLOSE</name>
<organism evidence="13 15">
    <name type="scientific">Clostridium septicum</name>
    <dbReference type="NCBI Taxonomy" id="1504"/>
    <lineage>
        <taxon>Bacteria</taxon>
        <taxon>Bacillati</taxon>
        <taxon>Bacillota</taxon>
        <taxon>Clostridia</taxon>
        <taxon>Eubacteriales</taxon>
        <taxon>Clostridiaceae</taxon>
        <taxon>Clostridium</taxon>
    </lineage>
</organism>
<keyword evidence="13" id="KW-0121">Carboxypeptidase</keyword>
<sequence>MKRKNVFRSLALALSISLLAPLAGRVKAEETNISNPEVTGEAAIVMDMDTNEIIYSKNADEKHSLASTTKLLTALLFAENKTKEDKIPFTEAASKQPDAALNVNYKRMNIGDTLTGEDAMESLLIFSANDAAYMIAESVAGSVENFAKLMNDRVAKLGLKNSHFINPNGIEESPTDYNYATPYDLAIIAKEAFKNEWVRNTMDVQNPPARIDITGSTFILESRNKNLGKNGNIGGKTGTETQAGHCFVGFYERDGRKLITVVLGAEYGADGTSVFKDTEKIADYGYGAEKQIYKKAGDEVSTVDLEYKVFRFFGPKKTITAPVKLTQDVMYYKNDFNDKNSKIEFLSEDKNAWKLTGGKEVSLTFSTLSHTEEVKGTVDVSAGELLKSNLPFYLAFILIIAIIIILVLVIIRIISMRKRRYRRRRY</sequence>
<keyword evidence="5" id="KW-0573">Peptidoglycan synthesis</keyword>
<evidence type="ECO:0000256" key="8">
    <source>
        <dbReference type="PIRSR" id="PIRSR618044-2"/>
    </source>
</evidence>
<keyword evidence="3 14" id="KW-0378">Hydrolase</keyword>
<reference evidence="13 15" key="1">
    <citation type="submission" date="2017-09" db="EMBL/GenBank/DDBJ databases">
        <authorList>
            <person name="Thomas P."/>
            <person name="Seyboldt C."/>
        </authorList>
    </citation>
    <scope>NUCLEOTIDE SEQUENCE [LARGE SCALE GENOMIC DNA]</scope>
    <source>
        <strain evidence="13 15">DSM 7534</strain>
    </source>
</reference>
<dbReference type="GO" id="GO:0006508">
    <property type="term" value="P:proteolysis"/>
    <property type="evidence" value="ECO:0007669"/>
    <property type="project" value="InterPro"/>
</dbReference>
<dbReference type="Proteomes" id="UP001055437">
    <property type="component" value="Chromosome"/>
</dbReference>
<evidence type="ECO:0000256" key="5">
    <source>
        <dbReference type="ARBA" id="ARBA00022984"/>
    </source>
</evidence>
<dbReference type="EMBL" id="CP023671">
    <property type="protein sequence ID" value="AYE35404.1"/>
    <property type="molecule type" value="Genomic_DNA"/>
</dbReference>
<dbReference type="AlphaFoldDB" id="A0A9N7JNG9"/>
<dbReference type="GeneID" id="303561745"/>
<dbReference type="Proteomes" id="UP000280586">
    <property type="component" value="Chromosome"/>
</dbReference>
<proteinExistence type="inferred from homology"/>
<keyword evidence="10" id="KW-0812">Transmembrane</keyword>
<evidence type="ECO:0000313" key="14">
    <source>
        <dbReference type="EMBL" id="USS01998.1"/>
    </source>
</evidence>
<dbReference type="Gene3D" id="3.40.710.10">
    <property type="entry name" value="DD-peptidase/beta-lactamase superfamily"/>
    <property type="match status" value="1"/>
</dbReference>
<evidence type="ECO:0000259" key="12">
    <source>
        <dbReference type="Pfam" id="PF00768"/>
    </source>
</evidence>
<feature type="active site" description="Proton acceptor" evidence="7">
    <location>
        <position position="67"/>
    </location>
</feature>
<evidence type="ECO:0000256" key="2">
    <source>
        <dbReference type="ARBA" id="ARBA00022729"/>
    </source>
</evidence>
<dbReference type="InterPro" id="IPR001967">
    <property type="entry name" value="Peptidase_S11_N"/>
</dbReference>
<evidence type="ECO:0000256" key="3">
    <source>
        <dbReference type="ARBA" id="ARBA00022801"/>
    </source>
</evidence>
<keyword evidence="6" id="KW-0961">Cell wall biogenesis/degradation</keyword>